<dbReference type="InterPro" id="IPR053012">
    <property type="entry name" value="ER-organelle_contact"/>
</dbReference>
<dbReference type="Pfam" id="PF00650">
    <property type="entry name" value="CRAL_TRIO"/>
    <property type="match status" value="1"/>
</dbReference>
<reference evidence="2" key="1">
    <citation type="submission" date="2020-04" db="EMBL/GenBank/DDBJ databases">
        <authorList>
            <person name="Neveu A P."/>
        </authorList>
    </citation>
    <scope>NUCLEOTIDE SEQUENCE</scope>
    <source>
        <tissue evidence="2">Whole embryo</tissue>
    </source>
</reference>
<dbReference type="PROSITE" id="PS50191">
    <property type="entry name" value="CRAL_TRIO"/>
    <property type="match status" value="1"/>
</dbReference>
<proteinExistence type="evidence at transcript level"/>
<dbReference type="InterPro" id="IPR036273">
    <property type="entry name" value="CRAL/TRIO_N_dom_sf"/>
</dbReference>
<organism evidence="2">
    <name type="scientific">Phallusia mammillata</name>
    <dbReference type="NCBI Taxonomy" id="59560"/>
    <lineage>
        <taxon>Eukaryota</taxon>
        <taxon>Metazoa</taxon>
        <taxon>Chordata</taxon>
        <taxon>Tunicata</taxon>
        <taxon>Ascidiacea</taxon>
        <taxon>Phlebobranchia</taxon>
        <taxon>Ascidiidae</taxon>
        <taxon>Phallusia</taxon>
    </lineage>
</organism>
<dbReference type="CDD" id="cd00170">
    <property type="entry name" value="SEC14"/>
    <property type="match status" value="1"/>
</dbReference>
<dbReference type="GO" id="GO:0140284">
    <property type="term" value="C:endoplasmic reticulum-endosome membrane contact site"/>
    <property type="evidence" value="ECO:0007669"/>
    <property type="project" value="TreeGrafter"/>
</dbReference>
<dbReference type="SMART" id="SM00516">
    <property type="entry name" value="SEC14"/>
    <property type="match status" value="1"/>
</dbReference>
<dbReference type="SUPFAM" id="SSF52087">
    <property type="entry name" value="CRAL/TRIO domain"/>
    <property type="match status" value="1"/>
</dbReference>
<name>A0A6F9DKE4_9ASCI</name>
<accession>A0A6F9DKE4</accession>
<dbReference type="PANTHER" id="PTHR46384:SF1">
    <property type="entry name" value="MOTILE SPERM DOMAIN-CONTAINING PROTEIN 2"/>
    <property type="match status" value="1"/>
</dbReference>
<dbReference type="InterPro" id="IPR001251">
    <property type="entry name" value="CRAL-TRIO_dom"/>
</dbReference>
<sequence>MYTGFCSICNLVVLNQMEIPAPTPERIEAFKKLLKEPLNEVKASIDPRDHDRILNDSSYTSLFLRWSKNDQDAVNLAVKCLKWRKENAVNDLTVENIGEDTFKKGYIFLLGRDLAGNRVFQMRTGKMQKKDKEANTKLFIFWLERIQRQEPGKRVTFIMDTTGSGLTNSDMGFVKFVIECFTSYFPCMLVRTVVYNLPSILNAMWKLVSKMLSKEQSDATVLCGRSEINKYVDDDNLPESMGGQMKFEYSFPPFPDDLE</sequence>
<dbReference type="AlphaFoldDB" id="A0A6F9DKE4"/>
<dbReference type="Gene3D" id="3.40.525.10">
    <property type="entry name" value="CRAL-TRIO lipid binding domain"/>
    <property type="match status" value="1"/>
</dbReference>
<evidence type="ECO:0000259" key="1">
    <source>
        <dbReference type="PROSITE" id="PS50191"/>
    </source>
</evidence>
<dbReference type="GO" id="GO:0012505">
    <property type="term" value="C:endomembrane system"/>
    <property type="evidence" value="ECO:0007669"/>
    <property type="project" value="TreeGrafter"/>
</dbReference>
<evidence type="ECO:0000313" key="2">
    <source>
        <dbReference type="EMBL" id="CAB3263912.1"/>
    </source>
</evidence>
<feature type="domain" description="CRAL-TRIO" evidence="1">
    <location>
        <begin position="109"/>
        <end position="249"/>
    </location>
</feature>
<dbReference type="PANTHER" id="PTHR46384">
    <property type="entry name" value="MOTILE SPERM DOMAIN-CONTAINING PROTEIN 2"/>
    <property type="match status" value="1"/>
</dbReference>
<gene>
    <name evidence="2" type="primary">Mospd2-002</name>
</gene>
<dbReference type="EMBL" id="LR788050">
    <property type="protein sequence ID" value="CAB3263912.1"/>
    <property type="molecule type" value="mRNA"/>
</dbReference>
<dbReference type="SUPFAM" id="SSF46938">
    <property type="entry name" value="CRAL/TRIO N-terminal domain"/>
    <property type="match status" value="1"/>
</dbReference>
<dbReference type="InterPro" id="IPR036865">
    <property type="entry name" value="CRAL-TRIO_dom_sf"/>
</dbReference>
<protein>
    <submittedName>
        <fullName evidence="2">Motile sperm domain-containing protein 2</fullName>
    </submittedName>
</protein>